<evidence type="ECO:0000313" key="4">
    <source>
        <dbReference type="EMBL" id="GBD67218.1"/>
    </source>
</evidence>
<organism evidence="4 5">
    <name type="scientific">Tetragenococcus halophilus subsp. halophilus</name>
    <dbReference type="NCBI Taxonomy" id="1513897"/>
    <lineage>
        <taxon>Bacteria</taxon>
        <taxon>Bacillati</taxon>
        <taxon>Bacillota</taxon>
        <taxon>Bacilli</taxon>
        <taxon>Lactobacillales</taxon>
        <taxon>Enterococcaceae</taxon>
        <taxon>Tetragenococcus</taxon>
    </lineage>
</organism>
<dbReference type="Pfam" id="PF04536">
    <property type="entry name" value="TPM_phosphatase"/>
    <property type="match status" value="1"/>
</dbReference>
<dbReference type="Proteomes" id="UP000236214">
    <property type="component" value="Unassembled WGS sequence"/>
</dbReference>
<dbReference type="PANTHER" id="PTHR30373">
    <property type="entry name" value="UPF0603 PROTEIN YGCG"/>
    <property type="match status" value="1"/>
</dbReference>
<evidence type="ECO:0000256" key="1">
    <source>
        <dbReference type="SAM" id="Coils"/>
    </source>
</evidence>
<keyword evidence="2" id="KW-0472">Membrane</keyword>
<comment type="caution">
    <text evidence="4">The sequence shown here is derived from an EMBL/GenBank/DDBJ whole genome shotgun (WGS) entry which is preliminary data.</text>
</comment>
<reference evidence="4 5" key="1">
    <citation type="submission" date="2016-05" db="EMBL/GenBank/DDBJ databases">
        <title>Whole genome sequencing of Tetragenococcus halophilus subsp. halophilus NISL 7118.</title>
        <authorList>
            <person name="Shiwa Y."/>
            <person name="Nishimura I."/>
            <person name="Yoshikawa H."/>
            <person name="Koyama Y."/>
            <person name="Oguma T."/>
        </authorList>
    </citation>
    <scope>NUCLEOTIDE SEQUENCE [LARGE SCALE GENOMIC DNA]</scope>
    <source>
        <strain evidence="4 5">NISL 7118</strain>
    </source>
</reference>
<name>A0A2H6DL97_TETHA</name>
<dbReference type="RefSeq" id="WP_069028901.1">
    <property type="nucleotide sequence ID" value="NZ_BDEB01000188.1"/>
</dbReference>
<keyword evidence="5" id="KW-1185">Reference proteome</keyword>
<feature type="transmembrane region" description="Helical" evidence="2">
    <location>
        <begin position="279"/>
        <end position="303"/>
    </location>
</feature>
<sequence>MKEVNESHLSKNTIKNIHHYYRRFKRLNTIYVWICGLFILLGLLFFIIGVPLLNHQKNVMEQYYNTQINQLQGQKEQKEEEIDAQNTSSFETTLQGQKAQYANEYTPQANYYEADIGNSTIAIDRNNIFVSDNAGILSNDVKEKIYQFNRQLDENANGAQFMVVTLDQLPNGKDIESYATDIFNNLGIGNDEEDNGVLYLMSVAEQETRLEVGYGLEGVLTDAESQGILDDEEVVENYQEEDYSEGVSATTDLVANYINSKTPYEDSQISIYEGRRDSLGFVLLIPIVFMTLLFIVVLLYFIGIMRTRKWVKKDYKEFSSIVGNDNSVTEQSAKQIKKLNLYALIFYGMVYWQTYHHVLKNRDIGRLLNKYPSGRKIGRRVLVGDTLYDYRGLILTAHYASSAYNPRSSKGRGRGGGFGGFGGGSFGGGSSGGGGASGGW</sequence>
<evidence type="ECO:0000313" key="5">
    <source>
        <dbReference type="Proteomes" id="UP000236214"/>
    </source>
</evidence>
<evidence type="ECO:0000259" key="3">
    <source>
        <dbReference type="Pfam" id="PF04536"/>
    </source>
</evidence>
<dbReference type="PANTHER" id="PTHR30373:SF2">
    <property type="entry name" value="UPF0603 PROTEIN YGCG"/>
    <property type="match status" value="1"/>
</dbReference>
<dbReference type="GeneID" id="64053901"/>
<dbReference type="InterPro" id="IPR007621">
    <property type="entry name" value="TPM_dom"/>
</dbReference>
<keyword evidence="2" id="KW-0812">Transmembrane</keyword>
<protein>
    <recommendedName>
        <fullName evidence="3">TPM domain-containing protein</fullName>
    </recommendedName>
</protein>
<feature type="domain" description="TPM" evidence="3">
    <location>
        <begin position="130"/>
        <end position="256"/>
    </location>
</feature>
<proteinExistence type="predicted"/>
<dbReference type="AlphaFoldDB" id="A0A2H6DL97"/>
<keyword evidence="2" id="KW-1133">Transmembrane helix</keyword>
<dbReference type="EMBL" id="BDEC01000002">
    <property type="protein sequence ID" value="GBD67218.1"/>
    <property type="molecule type" value="Genomic_DNA"/>
</dbReference>
<accession>A0A2H6DL97</accession>
<gene>
    <name evidence="4" type="ORF">TEHN7118_0024</name>
</gene>
<dbReference type="Gene3D" id="3.10.310.50">
    <property type="match status" value="1"/>
</dbReference>
<keyword evidence="1" id="KW-0175">Coiled coil</keyword>
<feature type="coiled-coil region" evidence="1">
    <location>
        <begin position="61"/>
        <end position="88"/>
    </location>
</feature>
<evidence type="ECO:0000256" key="2">
    <source>
        <dbReference type="SAM" id="Phobius"/>
    </source>
</evidence>
<feature type="transmembrane region" description="Helical" evidence="2">
    <location>
        <begin position="30"/>
        <end position="53"/>
    </location>
</feature>